<protein>
    <submittedName>
        <fullName evidence="3">ATP-binding protein</fullName>
    </submittedName>
</protein>
<dbReference type="GO" id="GO:0005524">
    <property type="term" value="F:ATP binding"/>
    <property type="evidence" value="ECO:0007669"/>
    <property type="project" value="UniProtKB-KW"/>
</dbReference>
<proteinExistence type="predicted"/>
<dbReference type="InterPro" id="IPR041682">
    <property type="entry name" value="AAA_14"/>
</dbReference>
<dbReference type="InterPro" id="IPR025420">
    <property type="entry name" value="DUF4143"/>
</dbReference>
<dbReference type="SUPFAM" id="SSF52540">
    <property type="entry name" value="P-loop containing nucleoside triphosphate hydrolases"/>
    <property type="match status" value="1"/>
</dbReference>
<organism evidence="3 4">
    <name type="scientific">Mycoplasma anserisalpingitidis</name>
    <dbReference type="NCBI Taxonomy" id="519450"/>
    <lineage>
        <taxon>Bacteria</taxon>
        <taxon>Bacillati</taxon>
        <taxon>Mycoplasmatota</taxon>
        <taxon>Mollicutes</taxon>
        <taxon>Mycoplasmataceae</taxon>
        <taxon>Mycoplasma</taxon>
    </lineage>
</organism>
<name>A0A5B8JBM3_9MOLU</name>
<feature type="domain" description="AAA" evidence="1">
    <location>
        <begin position="22"/>
        <end position="134"/>
    </location>
</feature>
<dbReference type="AlphaFoldDB" id="A0A5B8JBM3"/>
<dbReference type="Proteomes" id="UP000317512">
    <property type="component" value="Chromosome"/>
</dbReference>
<dbReference type="EMBL" id="CP041663">
    <property type="protein sequence ID" value="QDY88706.1"/>
    <property type="molecule type" value="Genomic_DNA"/>
</dbReference>
<feature type="domain" description="DUF4143" evidence="2">
    <location>
        <begin position="199"/>
        <end position="358"/>
    </location>
</feature>
<evidence type="ECO:0000259" key="1">
    <source>
        <dbReference type="Pfam" id="PF13173"/>
    </source>
</evidence>
<evidence type="ECO:0000259" key="2">
    <source>
        <dbReference type="Pfam" id="PF13635"/>
    </source>
</evidence>
<dbReference type="OrthoDB" id="128089at2"/>
<evidence type="ECO:0000313" key="4">
    <source>
        <dbReference type="Proteomes" id="UP000317512"/>
    </source>
</evidence>
<dbReference type="SUPFAM" id="SSF52980">
    <property type="entry name" value="Restriction endonuclease-like"/>
    <property type="match status" value="1"/>
</dbReference>
<accession>A0A5B8JBM3</accession>
<dbReference type="InterPro" id="IPR027417">
    <property type="entry name" value="P-loop_NTPase"/>
</dbReference>
<evidence type="ECO:0000313" key="3">
    <source>
        <dbReference type="EMBL" id="QDY88706.1"/>
    </source>
</evidence>
<keyword evidence="3" id="KW-0067">ATP-binding</keyword>
<keyword evidence="3" id="KW-0547">Nucleotide-binding</keyword>
<reference evidence="4" key="1">
    <citation type="submission" date="2019-07" db="EMBL/GenBank/DDBJ databases">
        <title>Complete genome sequences of three Mycoplasma sp. 1220 strains.</title>
        <authorList>
            <person name="Grozner D."/>
            <person name="Forro B."/>
            <person name="Kovacs A.B."/>
            <person name="Marton S."/>
            <person name="Banyai K."/>
            <person name="Kreizinger Z."/>
            <person name="Sulyok K.M."/>
            <person name="Gyuranecz M."/>
        </authorList>
    </citation>
    <scope>NUCLEOTIDE SEQUENCE [LARGE SCALE GENOMIC DNA]</scope>
    <source>
        <strain evidence="4">MYCAV93</strain>
    </source>
</reference>
<dbReference type="Pfam" id="PF13635">
    <property type="entry name" value="DUF4143"/>
    <property type="match status" value="1"/>
</dbReference>
<dbReference type="PANTHER" id="PTHR43566">
    <property type="entry name" value="CONSERVED PROTEIN"/>
    <property type="match status" value="1"/>
</dbReference>
<dbReference type="PANTHER" id="PTHR43566:SF1">
    <property type="entry name" value="AAA+ ATPASE DOMAIN-CONTAINING PROTEIN"/>
    <property type="match status" value="1"/>
</dbReference>
<dbReference type="Pfam" id="PF13173">
    <property type="entry name" value="AAA_14"/>
    <property type="match status" value="1"/>
</dbReference>
<dbReference type="InterPro" id="IPR011335">
    <property type="entry name" value="Restrct_endonuc-II-like"/>
</dbReference>
<dbReference type="RefSeq" id="WP_146309158.1">
    <property type="nucleotide sequence ID" value="NZ_CP041663.1"/>
</dbReference>
<gene>
    <name evidence="3" type="ORF">FOY43_03570</name>
</gene>
<sequence length="422" mass="48419">MDYKKRIIDNKIEKRSKAIGGLVIEGVKACGKSTTAKNFSNTVFEFQDPEKGEFYRQIIDSTPSELLKNKKPILFDEWQNYPKIWNAVRKYIDDNNSKGEFIFTGSIAKKDKSLHSGTGRISYIKMYPMSLYELGESNGSVSLKKLFDSEYSVTPKICDKNFDHIVLNICKGGWPSRLTNSEAQQLLFPKLILENIYKSDIFEIDDIKRDSALTKNFILSYSRNICSLASDKTIMDDIGVTRPTYNSYFEALQKLFIIDEVEAWNFKVRSKVAIRTSNKRNIVDPSLAVAALKINADYLKYDLNTLGFLFESLCFKELKIYSSDFDAEVKHYRESKGFEIDAVVVSENGEYGIIECKFGGEESINKAIENLNKFEEKVILHNSEEPNNQWKLPKFKMVLTALSDLYKTKDNVYVVPITELKN</sequence>